<keyword evidence="3" id="KW-0963">Cytoplasm</keyword>
<keyword evidence="6" id="KW-0067">ATP-binding</keyword>
<accession>A0A5E4MGZ1</accession>
<keyword evidence="7" id="KW-0243">Dynein</keyword>
<dbReference type="GO" id="GO:0005874">
    <property type="term" value="C:microtubule"/>
    <property type="evidence" value="ECO:0007669"/>
    <property type="project" value="UniProtKB-KW"/>
</dbReference>
<evidence type="ECO:0000256" key="6">
    <source>
        <dbReference type="ARBA" id="ARBA00022840"/>
    </source>
</evidence>
<keyword evidence="11" id="KW-0206">Cytoskeleton</keyword>
<evidence type="ECO:0000256" key="13">
    <source>
        <dbReference type="SAM" id="Coils"/>
    </source>
</evidence>
<evidence type="ECO:0000256" key="7">
    <source>
        <dbReference type="ARBA" id="ARBA00023017"/>
    </source>
</evidence>
<evidence type="ECO:0000259" key="15">
    <source>
        <dbReference type="Pfam" id="PF12777"/>
    </source>
</evidence>
<keyword evidence="20" id="KW-1185">Reference proteome</keyword>
<evidence type="ECO:0000256" key="4">
    <source>
        <dbReference type="ARBA" id="ARBA00022701"/>
    </source>
</evidence>
<dbReference type="FunFam" id="3.40.50.300:FF:001145">
    <property type="entry name" value="Putative dynein heavy chain"/>
    <property type="match status" value="1"/>
</dbReference>
<sequence length="1460" mass="165729">MQRDKKQEINDSMNKLQVGLDKLLTTAEEVKVMQKELTEIRPIIDAARIDVEKMVVVIEADREKAEIKKSEVSEVEEIAGKIAEETQQLAMDAQNDLNKALPILLAAEESLKSLNKKDISEIKVLKTPPADVVLVLESICLMKDIKPIIVPGKKLGEKKNDYWEPSRNMLADPAIFLNSLLSYDKENITEAIINKIEPYIQNPRFQPQKIAKVSTACTSLCSWVHAIYKYYFINKEVIPKKIALAEATVRLQEANDELNSAQLQMKEVMDGLDVLERSLNETMNKKNELEAKNQLCIDRMDRALRLVGGLANERKRWVELIIDYKEVLINLAGDILISAGSLAYLTVFTDKYRNSLRTKWLKIIDNNHVSRSKNCSIISILGDVVTIRNWQMAGLPRDNFSTENAILMFNSNRWPLIIDPQGQANRWIKNLDKTSMNKMIVCKLTDKYLLHDLNNAVRYGKTCLIENVGTELDPALDTLFSRATFVQGGITVIQIGDTTVPYNNNFQLFITTNLPNPHYLPEVSIKVMLVNFTLVSSGLMDQLLSIVVMQERPDLEELRSAIVISTAQMKSDLKDIQDRLLKRLTSAEGSPVDDIELIEMLETSKLKSAEILEKVETAEVTQKNIDEIRTLYIPVANRGQLLYFCLAGLPSVDPMYQYSLEWFVALFISSIQVTEKSDIISQRVEIIINHFTFNLYCNVCRSLFERNKIQFAILLCVRIMIENGKISLNEWTFFLVGGNPLKNIENPAPQWLSDRTWNEIMALEYLPNFVEFVRLFPTKATSFKKILDSPEPHKEIFPDPWHKVFNRFQLLIILKCFRPDKVLNGLQDFLIENLGSRYVEPQSSDLAEMYNDSSPTTPLIFILSVGTDPAAELYKFAGRMNMAKRLFVISLGQGQGPLAESLFNQCMASGSWVFFQNCHLSPSWMPRLEFIVETIDPEKVHKDFRVWLTSNPSPVFPVSILQNGAKMTVEPPRGIKANLLRAFVAGPASEYASQMAVNENTGDEAVTFKWLLFSLCLFHGVLLERRKYGSLSFNVSYEFTDGDLRICADQLRAFLSEYPGGTVPYDVLVYTAGHINYGGRITDDWDRRCLMKVLGDFYQPIVVQAGYMFDAGSGHYRQLAADADYDDYINYIKTLPVNDDPGIFGLHSNANITYAQAETFRTLAVLLSLQPSAVTVSGGSDGEDSTFKTVTALIKDIPEPWASLDEIQAKYPVMYSESLNTVLLQELTRYNRLLKAISDSLRNLLKGLKGLVVLTKDLEQMTDQIASNQIPTMWSKKGYPSLKPLGAWVTDLRVRVSFLNNWIRDGIPASFWISGFFFPQAFLTGCLQNFARQNTISIDTIQYGFKVLDKKYNKRPAYGCIIHGLFLEGCRWNEQLHSLEESKPKILYSEMPPIWLIPEQNHRFKDGMYLCPVYKTLTRAGTLSTTGHSTNFVLPIEVPSNQPQSHWIKRGVALICALDY</sequence>
<dbReference type="FunFam" id="1.10.8.720:FF:000001">
    <property type="entry name" value="dynein heavy chain 7, axonemal"/>
    <property type="match status" value="1"/>
</dbReference>
<keyword evidence="9" id="KW-0969">Cilium</keyword>
<dbReference type="Gene3D" id="1.10.8.720">
    <property type="entry name" value="Region D6 of dynein motor"/>
    <property type="match status" value="1"/>
</dbReference>
<dbReference type="GO" id="GO:0030286">
    <property type="term" value="C:dynein complex"/>
    <property type="evidence" value="ECO:0007669"/>
    <property type="project" value="UniProtKB-KW"/>
</dbReference>
<dbReference type="FunFam" id="3.40.50.300:FF:000362">
    <property type="entry name" value="Dynein, axonemal, heavy chain 6"/>
    <property type="match status" value="1"/>
</dbReference>
<dbReference type="GO" id="GO:0005930">
    <property type="term" value="C:axoneme"/>
    <property type="evidence" value="ECO:0007669"/>
    <property type="project" value="UniProtKB-SubCell"/>
</dbReference>
<dbReference type="InterPro" id="IPR043160">
    <property type="entry name" value="Dynein_C_barrel"/>
</dbReference>
<dbReference type="Proteomes" id="UP000325440">
    <property type="component" value="Unassembled WGS sequence"/>
</dbReference>
<evidence type="ECO:0000256" key="1">
    <source>
        <dbReference type="ARBA" id="ARBA00004430"/>
    </source>
</evidence>
<dbReference type="InterPro" id="IPR027417">
    <property type="entry name" value="P-loop_NTPase"/>
</dbReference>
<dbReference type="GO" id="GO:0007018">
    <property type="term" value="P:microtubule-based movement"/>
    <property type="evidence" value="ECO:0007669"/>
    <property type="project" value="InterPro"/>
</dbReference>
<evidence type="ECO:0000313" key="19">
    <source>
        <dbReference type="EMBL" id="VVC30796.1"/>
    </source>
</evidence>
<dbReference type="Gene3D" id="6.10.140.1060">
    <property type="match status" value="1"/>
</dbReference>
<evidence type="ECO:0000256" key="10">
    <source>
        <dbReference type="ARBA" id="ARBA00023175"/>
    </source>
</evidence>
<comment type="subcellular location">
    <subcellularLocation>
        <location evidence="1">Cytoplasm</location>
        <location evidence="1">Cytoskeleton</location>
        <location evidence="1">Cilium axoneme</location>
    </subcellularLocation>
</comment>
<evidence type="ECO:0000313" key="20">
    <source>
        <dbReference type="Proteomes" id="UP000325440"/>
    </source>
</evidence>
<evidence type="ECO:0000259" key="14">
    <source>
        <dbReference type="Pfam" id="PF03028"/>
    </source>
</evidence>
<protein>
    <submittedName>
        <fullName evidence="19">Dynein heavy chain, coiled coil stalk,Dynein heavy chain domain</fullName>
    </submittedName>
</protein>
<feature type="domain" description="Dynein heavy chain region D6 P-loop" evidence="14">
    <location>
        <begin position="855"/>
        <end position="968"/>
    </location>
</feature>
<evidence type="ECO:0000256" key="2">
    <source>
        <dbReference type="ARBA" id="ARBA00008887"/>
    </source>
</evidence>
<dbReference type="PANTHER" id="PTHR22878:SF73">
    <property type="entry name" value="DYNEIN AXONEMAL HEAVY CHAIN 1"/>
    <property type="match status" value="1"/>
</dbReference>
<dbReference type="GO" id="GO:0045505">
    <property type="term" value="F:dynein intermediate chain binding"/>
    <property type="evidence" value="ECO:0007669"/>
    <property type="project" value="InterPro"/>
</dbReference>
<dbReference type="InterPro" id="IPR004273">
    <property type="entry name" value="Dynein_heavy_D6_P-loop"/>
</dbReference>
<comment type="similarity">
    <text evidence="2">Belongs to the dynein heavy chain family.</text>
</comment>
<evidence type="ECO:0000256" key="9">
    <source>
        <dbReference type="ARBA" id="ARBA00023069"/>
    </source>
</evidence>
<proteinExistence type="inferred from homology"/>
<gene>
    <name evidence="19" type="ORF">CINCED_3A006034</name>
</gene>
<name>A0A5E4MGZ1_9HEMI</name>
<dbReference type="GO" id="GO:0008569">
    <property type="term" value="F:minus-end-directed microtubule motor activity"/>
    <property type="evidence" value="ECO:0007669"/>
    <property type="project" value="InterPro"/>
</dbReference>
<dbReference type="InterPro" id="IPR024743">
    <property type="entry name" value="Dynein_HC_stalk"/>
</dbReference>
<feature type="domain" description="Dynein heavy chain C-terminal" evidence="18">
    <location>
        <begin position="1157"/>
        <end position="1456"/>
    </location>
</feature>
<dbReference type="EMBL" id="CABPRJ010000539">
    <property type="protein sequence ID" value="VVC30796.1"/>
    <property type="molecule type" value="Genomic_DNA"/>
</dbReference>
<feature type="domain" description="Dynein heavy chain coiled coil stalk" evidence="15">
    <location>
        <begin position="15"/>
        <end position="359"/>
    </location>
</feature>
<organism evidence="19 20">
    <name type="scientific">Cinara cedri</name>
    <dbReference type="NCBI Taxonomy" id="506608"/>
    <lineage>
        <taxon>Eukaryota</taxon>
        <taxon>Metazoa</taxon>
        <taxon>Ecdysozoa</taxon>
        <taxon>Arthropoda</taxon>
        <taxon>Hexapoda</taxon>
        <taxon>Insecta</taxon>
        <taxon>Pterygota</taxon>
        <taxon>Neoptera</taxon>
        <taxon>Paraneoptera</taxon>
        <taxon>Hemiptera</taxon>
        <taxon>Sternorrhyncha</taxon>
        <taxon>Aphidomorpha</taxon>
        <taxon>Aphidoidea</taxon>
        <taxon>Aphididae</taxon>
        <taxon>Lachninae</taxon>
        <taxon>Cinara</taxon>
    </lineage>
</organism>
<keyword evidence="12" id="KW-0966">Cell projection</keyword>
<dbReference type="InterPro" id="IPR026983">
    <property type="entry name" value="DHC"/>
</dbReference>
<dbReference type="FunFam" id="1.20.1270.280:FF:000001">
    <property type="entry name" value="dynein heavy chain 7, axonemal"/>
    <property type="match status" value="1"/>
</dbReference>
<keyword evidence="10" id="KW-0505">Motor protein</keyword>
<dbReference type="InterPro" id="IPR041228">
    <property type="entry name" value="Dynein_C"/>
</dbReference>
<dbReference type="Pfam" id="PF03028">
    <property type="entry name" value="Dynein_heavy"/>
    <property type="match status" value="1"/>
</dbReference>
<dbReference type="FunFam" id="1.10.8.1220:FF:000001">
    <property type="entry name" value="Dynein axonemal heavy chain 5"/>
    <property type="match status" value="1"/>
</dbReference>
<dbReference type="Pfam" id="PF18198">
    <property type="entry name" value="AAA_lid_11"/>
    <property type="match status" value="1"/>
</dbReference>
<keyword evidence="5" id="KW-0547">Nucleotide-binding</keyword>
<dbReference type="GO" id="GO:0005524">
    <property type="term" value="F:ATP binding"/>
    <property type="evidence" value="ECO:0007669"/>
    <property type="project" value="UniProtKB-KW"/>
</dbReference>
<evidence type="ECO:0000256" key="5">
    <source>
        <dbReference type="ARBA" id="ARBA00022741"/>
    </source>
</evidence>
<dbReference type="Pfam" id="PF12777">
    <property type="entry name" value="MT"/>
    <property type="match status" value="1"/>
</dbReference>
<evidence type="ECO:0000259" key="17">
    <source>
        <dbReference type="Pfam" id="PF18198"/>
    </source>
</evidence>
<dbReference type="Pfam" id="PF12781">
    <property type="entry name" value="AAA_9"/>
    <property type="match status" value="1"/>
</dbReference>
<dbReference type="Pfam" id="PF18199">
    <property type="entry name" value="Dynein_C"/>
    <property type="match status" value="1"/>
</dbReference>
<evidence type="ECO:0000256" key="3">
    <source>
        <dbReference type="ARBA" id="ARBA00022490"/>
    </source>
</evidence>
<dbReference type="Gene3D" id="1.20.1270.280">
    <property type="match status" value="1"/>
</dbReference>
<reference evidence="19 20" key="1">
    <citation type="submission" date="2019-08" db="EMBL/GenBank/DDBJ databases">
        <authorList>
            <person name="Alioto T."/>
            <person name="Alioto T."/>
            <person name="Gomez Garrido J."/>
        </authorList>
    </citation>
    <scope>NUCLEOTIDE SEQUENCE [LARGE SCALE GENOMIC DNA]</scope>
</reference>
<evidence type="ECO:0000256" key="11">
    <source>
        <dbReference type="ARBA" id="ARBA00023212"/>
    </source>
</evidence>
<feature type="domain" description="Dynein heavy chain ATP-binding dynein motor region" evidence="16">
    <location>
        <begin position="388"/>
        <end position="611"/>
    </location>
</feature>
<dbReference type="Gene3D" id="3.10.490.20">
    <property type="match status" value="1"/>
</dbReference>
<dbReference type="GO" id="GO:0051959">
    <property type="term" value="F:dynein light intermediate chain binding"/>
    <property type="evidence" value="ECO:0007669"/>
    <property type="project" value="InterPro"/>
</dbReference>
<dbReference type="Gene3D" id="1.20.920.20">
    <property type="match status" value="1"/>
</dbReference>
<dbReference type="Gene3D" id="3.40.50.300">
    <property type="entry name" value="P-loop containing nucleotide triphosphate hydrolases"/>
    <property type="match status" value="2"/>
</dbReference>
<dbReference type="FunFam" id="3.10.490.20:FF:000001">
    <property type="entry name" value="dynein heavy chain 7, axonemal"/>
    <property type="match status" value="1"/>
</dbReference>
<dbReference type="InterPro" id="IPR041658">
    <property type="entry name" value="AAA_lid_11"/>
</dbReference>
<dbReference type="OrthoDB" id="447173at2759"/>
<feature type="coiled-coil region" evidence="13">
    <location>
        <begin position="244"/>
        <end position="299"/>
    </location>
</feature>
<dbReference type="Gene3D" id="1.10.8.1220">
    <property type="match status" value="1"/>
</dbReference>
<evidence type="ECO:0000256" key="12">
    <source>
        <dbReference type="ARBA" id="ARBA00023273"/>
    </source>
</evidence>
<evidence type="ECO:0000256" key="8">
    <source>
        <dbReference type="ARBA" id="ARBA00023054"/>
    </source>
</evidence>
<feature type="domain" description="Dynein heavy chain AAA lid" evidence="17">
    <location>
        <begin position="1008"/>
        <end position="1150"/>
    </location>
</feature>
<keyword evidence="8 13" id="KW-0175">Coiled coil</keyword>
<keyword evidence="4" id="KW-0493">Microtubule</keyword>
<dbReference type="PANTHER" id="PTHR22878">
    <property type="entry name" value="DYNEIN HEAVY CHAIN 6, AXONEMAL-LIKE-RELATED"/>
    <property type="match status" value="1"/>
</dbReference>
<dbReference type="FunFam" id="1.20.920.20:FF:000001">
    <property type="entry name" value="dynein heavy chain 2, axonemal"/>
    <property type="match status" value="1"/>
</dbReference>
<evidence type="ECO:0000259" key="16">
    <source>
        <dbReference type="Pfam" id="PF12781"/>
    </source>
</evidence>
<dbReference type="InterPro" id="IPR042219">
    <property type="entry name" value="AAA_lid_11_sf"/>
</dbReference>
<dbReference type="InterPro" id="IPR035706">
    <property type="entry name" value="AAA_9"/>
</dbReference>
<evidence type="ECO:0000259" key="18">
    <source>
        <dbReference type="Pfam" id="PF18199"/>
    </source>
</evidence>